<dbReference type="AlphaFoldDB" id="A0A9P7FJL4"/>
<protein>
    <submittedName>
        <fullName evidence="1">Uncharacterized protein</fullName>
    </submittedName>
</protein>
<organism evidence="1 2">
    <name type="scientific">Suillus discolor</name>
    <dbReference type="NCBI Taxonomy" id="1912936"/>
    <lineage>
        <taxon>Eukaryota</taxon>
        <taxon>Fungi</taxon>
        <taxon>Dikarya</taxon>
        <taxon>Basidiomycota</taxon>
        <taxon>Agaricomycotina</taxon>
        <taxon>Agaricomycetes</taxon>
        <taxon>Agaricomycetidae</taxon>
        <taxon>Boletales</taxon>
        <taxon>Suillineae</taxon>
        <taxon>Suillaceae</taxon>
        <taxon>Suillus</taxon>
    </lineage>
</organism>
<keyword evidence="2" id="KW-1185">Reference proteome</keyword>
<evidence type="ECO:0000313" key="2">
    <source>
        <dbReference type="Proteomes" id="UP000823399"/>
    </source>
</evidence>
<reference evidence="1" key="1">
    <citation type="journal article" date="2020" name="New Phytol.">
        <title>Comparative genomics reveals dynamic genome evolution in host specialist ectomycorrhizal fungi.</title>
        <authorList>
            <person name="Lofgren L.A."/>
            <person name="Nguyen N.H."/>
            <person name="Vilgalys R."/>
            <person name="Ruytinx J."/>
            <person name="Liao H.L."/>
            <person name="Branco S."/>
            <person name="Kuo A."/>
            <person name="LaButti K."/>
            <person name="Lipzen A."/>
            <person name="Andreopoulos W."/>
            <person name="Pangilinan J."/>
            <person name="Riley R."/>
            <person name="Hundley H."/>
            <person name="Na H."/>
            <person name="Barry K."/>
            <person name="Grigoriev I.V."/>
            <person name="Stajich J.E."/>
            <person name="Kennedy P.G."/>
        </authorList>
    </citation>
    <scope>NUCLEOTIDE SEQUENCE</scope>
    <source>
        <strain evidence="1">FC423</strain>
    </source>
</reference>
<dbReference type="EMBL" id="JABBWM010000003">
    <property type="protein sequence ID" value="KAG2118653.1"/>
    <property type="molecule type" value="Genomic_DNA"/>
</dbReference>
<accession>A0A9P7FJL4</accession>
<sequence>MRRILVFLRWQGDSWDSRETLRTDGQPEDQEGLTVYARSQAHIRRGLVAAFAEHWKRVLHLVASNSDVDPCTDDVDGVISLDAPPCEYIEEHDE</sequence>
<proteinExistence type="predicted"/>
<dbReference type="Proteomes" id="UP000823399">
    <property type="component" value="Unassembled WGS sequence"/>
</dbReference>
<name>A0A9P7FJL4_9AGAM</name>
<gene>
    <name evidence="1" type="ORF">F5147DRAFT_625706</name>
</gene>
<dbReference type="GeneID" id="64694941"/>
<evidence type="ECO:0000313" key="1">
    <source>
        <dbReference type="EMBL" id="KAG2118653.1"/>
    </source>
</evidence>
<dbReference type="RefSeq" id="XP_041298762.1">
    <property type="nucleotide sequence ID" value="XM_041432682.1"/>
</dbReference>
<comment type="caution">
    <text evidence="1">The sequence shown here is derived from an EMBL/GenBank/DDBJ whole genome shotgun (WGS) entry which is preliminary data.</text>
</comment>